<dbReference type="AlphaFoldDB" id="A0AAE3ESS1"/>
<evidence type="ECO:0000256" key="2">
    <source>
        <dbReference type="ARBA" id="ARBA00022723"/>
    </source>
</evidence>
<comment type="caution">
    <text evidence="7">The sequence shown here is derived from an EMBL/GenBank/DDBJ whole genome shotgun (WGS) entry which is preliminary data.</text>
</comment>
<dbReference type="PROSITE" id="PS01302">
    <property type="entry name" value="UPF0758"/>
    <property type="match status" value="1"/>
</dbReference>
<gene>
    <name evidence="7" type="ORF">K8352_01840</name>
</gene>
<proteinExistence type="predicted"/>
<feature type="domain" description="MPN" evidence="6">
    <location>
        <begin position="23"/>
        <end position="149"/>
    </location>
</feature>
<evidence type="ECO:0000256" key="3">
    <source>
        <dbReference type="ARBA" id="ARBA00022801"/>
    </source>
</evidence>
<organism evidence="7 8">
    <name type="scientific">Cerina litoralis</name>
    <dbReference type="NCBI Taxonomy" id="2874477"/>
    <lineage>
        <taxon>Bacteria</taxon>
        <taxon>Pseudomonadati</taxon>
        <taxon>Bacteroidota</taxon>
        <taxon>Flavobacteriia</taxon>
        <taxon>Flavobacteriales</taxon>
        <taxon>Flavobacteriaceae</taxon>
        <taxon>Cerina</taxon>
    </lineage>
</organism>
<dbReference type="GO" id="GO:0006508">
    <property type="term" value="P:proteolysis"/>
    <property type="evidence" value="ECO:0007669"/>
    <property type="project" value="UniProtKB-KW"/>
</dbReference>
<accession>A0AAE3ESS1</accession>
<evidence type="ECO:0000313" key="8">
    <source>
        <dbReference type="Proteomes" id="UP001200642"/>
    </source>
</evidence>
<keyword evidence="8" id="KW-1185">Reference proteome</keyword>
<keyword evidence="2" id="KW-0479">Metal-binding</keyword>
<dbReference type="RefSeq" id="WP_317900630.1">
    <property type="nucleotide sequence ID" value="NZ_JAIRBC010000002.1"/>
</dbReference>
<dbReference type="PANTHER" id="PTHR30471">
    <property type="entry name" value="DNA REPAIR PROTEIN RADC"/>
    <property type="match status" value="1"/>
</dbReference>
<dbReference type="InterPro" id="IPR037518">
    <property type="entry name" value="MPN"/>
</dbReference>
<keyword evidence="5" id="KW-0482">Metalloprotease</keyword>
<dbReference type="GO" id="GO:0046872">
    <property type="term" value="F:metal ion binding"/>
    <property type="evidence" value="ECO:0007669"/>
    <property type="project" value="UniProtKB-KW"/>
</dbReference>
<dbReference type="EMBL" id="JAIRBC010000002">
    <property type="protein sequence ID" value="MCG2459484.1"/>
    <property type="molecule type" value="Genomic_DNA"/>
</dbReference>
<reference evidence="7" key="1">
    <citation type="submission" date="2023-02" db="EMBL/GenBank/DDBJ databases">
        <title>Genome of Flavobacteriaceae gen. nov. sp. strain F89.</title>
        <authorList>
            <person name="Wang Y."/>
        </authorList>
    </citation>
    <scope>NUCLEOTIDE SEQUENCE</scope>
    <source>
        <strain evidence="7">F89</strain>
    </source>
</reference>
<keyword evidence="4" id="KW-0862">Zinc</keyword>
<keyword evidence="3" id="KW-0378">Hydrolase</keyword>
<sequence length="149" mass="16594">MRHEVNEIKISYCEKLGIIDSEPLNAPHKVAELLYQNWDKCTIGLHETFKVLLFNQGNRVKGVYQASTGGLTGTLVDLRLLFAVVLKSVSTSIVVAHNHPSGTNRPSDADKKLTHRIQKAAELFDIIVLDHIIILPNGNYFSFSENGIL</sequence>
<name>A0AAE3ESS1_9FLAO</name>
<dbReference type="PROSITE" id="PS50249">
    <property type="entry name" value="MPN"/>
    <property type="match status" value="1"/>
</dbReference>
<dbReference type="InterPro" id="IPR001405">
    <property type="entry name" value="UPF0758"/>
</dbReference>
<dbReference type="Proteomes" id="UP001200642">
    <property type="component" value="Unassembled WGS sequence"/>
</dbReference>
<dbReference type="Gene3D" id="3.40.140.10">
    <property type="entry name" value="Cytidine Deaminase, domain 2"/>
    <property type="match status" value="1"/>
</dbReference>
<dbReference type="PANTHER" id="PTHR30471:SF3">
    <property type="entry name" value="UPF0758 PROTEIN YEES-RELATED"/>
    <property type="match status" value="1"/>
</dbReference>
<evidence type="ECO:0000256" key="1">
    <source>
        <dbReference type="ARBA" id="ARBA00022670"/>
    </source>
</evidence>
<dbReference type="Pfam" id="PF04002">
    <property type="entry name" value="RadC"/>
    <property type="match status" value="1"/>
</dbReference>
<evidence type="ECO:0000256" key="5">
    <source>
        <dbReference type="ARBA" id="ARBA00023049"/>
    </source>
</evidence>
<dbReference type="InterPro" id="IPR020891">
    <property type="entry name" value="UPF0758_CS"/>
</dbReference>
<keyword evidence="1" id="KW-0645">Protease</keyword>
<dbReference type="GO" id="GO:0008237">
    <property type="term" value="F:metallopeptidase activity"/>
    <property type="evidence" value="ECO:0007669"/>
    <property type="project" value="UniProtKB-KW"/>
</dbReference>
<dbReference type="CDD" id="cd08071">
    <property type="entry name" value="MPN_DUF2466"/>
    <property type="match status" value="1"/>
</dbReference>
<dbReference type="InterPro" id="IPR025657">
    <property type="entry name" value="RadC_JAB"/>
</dbReference>
<evidence type="ECO:0000313" key="7">
    <source>
        <dbReference type="EMBL" id="MCG2459484.1"/>
    </source>
</evidence>
<evidence type="ECO:0000259" key="6">
    <source>
        <dbReference type="PROSITE" id="PS50249"/>
    </source>
</evidence>
<evidence type="ECO:0000256" key="4">
    <source>
        <dbReference type="ARBA" id="ARBA00022833"/>
    </source>
</evidence>
<protein>
    <submittedName>
        <fullName evidence="7">JAB domain-containing protein</fullName>
    </submittedName>
</protein>